<evidence type="ECO:0000259" key="1">
    <source>
        <dbReference type="Pfam" id="PF07883"/>
    </source>
</evidence>
<dbReference type="EMBL" id="NXID01000055">
    <property type="protein sequence ID" value="RXK13773.1"/>
    <property type="molecule type" value="Genomic_DNA"/>
</dbReference>
<feature type="domain" description="Cupin type-2" evidence="1">
    <location>
        <begin position="47"/>
        <end position="103"/>
    </location>
</feature>
<dbReference type="InterPro" id="IPR011051">
    <property type="entry name" value="RmlC_Cupin_sf"/>
</dbReference>
<sequence length="104" mass="12459">MQVKNIFENIKIDKSVEEFITLNQNQNIKIERIVSNGQKSKENFWYEQKENEFVLLLEGLAILEFEDKEVILKKGDYLNIPAYIKHRVKYTCEDNPTLWLAIFY</sequence>
<evidence type="ECO:0000313" key="2">
    <source>
        <dbReference type="EMBL" id="RXK13773.1"/>
    </source>
</evidence>
<proteinExistence type="predicted"/>
<reference evidence="2 3" key="1">
    <citation type="submission" date="2017-09" db="EMBL/GenBank/DDBJ databases">
        <title>Genomics of the genus Arcobacter.</title>
        <authorList>
            <person name="Perez-Cataluna A."/>
            <person name="Figueras M.J."/>
            <person name="Salas-Masso N."/>
        </authorList>
    </citation>
    <scope>NUCLEOTIDE SEQUENCE [LARGE SCALE GENOMIC DNA]</scope>
    <source>
        <strain evidence="2 3">CECT 7386</strain>
    </source>
</reference>
<dbReference type="CDD" id="cd06981">
    <property type="entry name" value="cupin_reut_a1446"/>
    <property type="match status" value="1"/>
</dbReference>
<dbReference type="SUPFAM" id="SSF51182">
    <property type="entry name" value="RmlC-like cupins"/>
    <property type="match status" value="1"/>
</dbReference>
<gene>
    <name evidence="2" type="ORF">CP985_12560</name>
</gene>
<protein>
    <submittedName>
        <fullName evidence="2">Cupin</fullName>
    </submittedName>
</protein>
<keyword evidence="3" id="KW-1185">Reference proteome</keyword>
<dbReference type="Pfam" id="PF07883">
    <property type="entry name" value="Cupin_2"/>
    <property type="match status" value="1"/>
</dbReference>
<dbReference type="InterPro" id="IPR014710">
    <property type="entry name" value="RmlC-like_jellyroll"/>
</dbReference>
<dbReference type="AlphaFoldDB" id="A0AAX2AGJ9"/>
<name>A0AAX2AGJ9_9BACT</name>
<evidence type="ECO:0000313" key="3">
    <source>
        <dbReference type="Proteomes" id="UP000290092"/>
    </source>
</evidence>
<dbReference type="InterPro" id="IPR013096">
    <property type="entry name" value="Cupin_2"/>
</dbReference>
<dbReference type="Gene3D" id="2.60.120.10">
    <property type="entry name" value="Jelly Rolls"/>
    <property type="match status" value="1"/>
</dbReference>
<dbReference type="KEGG" id="amyt:AMYT_2737"/>
<dbReference type="Proteomes" id="UP000290092">
    <property type="component" value="Unassembled WGS sequence"/>
</dbReference>
<comment type="caution">
    <text evidence="2">The sequence shown here is derived from an EMBL/GenBank/DDBJ whole genome shotgun (WGS) entry which is preliminary data.</text>
</comment>
<dbReference type="RefSeq" id="WP_114843074.1">
    <property type="nucleotide sequence ID" value="NZ_CP031219.1"/>
</dbReference>
<accession>A0AAX2AGJ9</accession>
<organism evidence="2 3">
    <name type="scientific">Malaciobacter mytili LMG 24559</name>
    <dbReference type="NCBI Taxonomy" id="1032238"/>
    <lineage>
        <taxon>Bacteria</taxon>
        <taxon>Pseudomonadati</taxon>
        <taxon>Campylobacterota</taxon>
        <taxon>Epsilonproteobacteria</taxon>
        <taxon>Campylobacterales</taxon>
        <taxon>Arcobacteraceae</taxon>
        <taxon>Malaciobacter</taxon>
    </lineage>
</organism>